<dbReference type="PANTHER" id="PTHR15744">
    <property type="entry name" value="BLOM7"/>
    <property type="match status" value="1"/>
</dbReference>
<feature type="domain" description="K Homology" evidence="7">
    <location>
        <begin position="6"/>
        <end position="85"/>
    </location>
</feature>
<protein>
    <recommendedName>
        <fullName evidence="2">KH homology domain-containing protein 4</fullName>
    </recommendedName>
    <alternativeName>
        <fullName evidence="3">Brings lots of money 7</fullName>
    </alternativeName>
</protein>
<dbReference type="InterPro" id="IPR036612">
    <property type="entry name" value="KH_dom_type_1_sf"/>
</dbReference>
<dbReference type="OrthoDB" id="397265at2759"/>
<dbReference type="InterPro" id="IPR047889">
    <property type="entry name" value="KHDC4_KH-I_second"/>
</dbReference>
<organism evidence="8 9">
    <name type="scientific">Cimex lectularius</name>
    <name type="common">Bed bug</name>
    <name type="synonym">Acanthia lectularia</name>
    <dbReference type="NCBI Taxonomy" id="79782"/>
    <lineage>
        <taxon>Eukaryota</taxon>
        <taxon>Metazoa</taxon>
        <taxon>Ecdysozoa</taxon>
        <taxon>Arthropoda</taxon>
        <taxon>Hexapoda</taxon>
        <taxon>Insecta</taxon>
        <taxon>Pterygota</taxon>
        <taxon>Neoptera</taxon>
        <taxon>Paraneoptera</taxon>
        <taxon>Hemiptera</taxon>
        <taxon>Heteroptera</taxon>
        <taxon>Panheteroptera</taxon>
        <taxon>Cimicomorpha</taxon>
        <taxon>Cimicidae</taxon>
        <taxon>Cimex</taxon>
    </lineage>
</organism>
<reference evidence="8" key="1">
    <citation type="submission" date="2022-01" db="UniProtKB">
        <authorList>
            <consortium name="EnsemblMetazoa"/>
        </authorList>
    </citation>
    <scope>IDENTIFICATION</scope>
</reference>
<dbReference type="SUPFAM" id="SSF54791">
    <property type="entry name" value="Eukaryotic type KH-domain (KH-domain type I)"/>
    <property type="match status" value="1"/>
</dbReference>
<comment type="function">
    <text evidence="4">RNA-binding protein involved in pre-mRNA splicing. Interacts with the PRP19C/Prp19 complex/NTC/Nineteen complex which is part of the spliceosome. Involved in regulating splice site selection. Binds preferentially RNA with A/C rich sequences and poly-C stretches.</text>
</comment>
<evidence type="ECO:0000259" key="7">
    <source>
        <dbReference type="SMART" id="SM00322"/>
    </source>
</evidence>
<dbReference type="InterPro" id="IPR031121">
    <property type="entry name" value="RIK/BLOM7"/>
</dbReference>
<feature type="region of interest" description="Disordered" evidence="6">
    <location>
        <begin position="226"/>
        <end position="251"/>
    </location>
</feature>
<dbReference type="Pfam" id="PF22675">
    <property type="entry name" value="KH-I_KHDC4-BBP"/>
    <property type="match status" value="1"/>
</dbReference>
<evidence type="ECO:0000256" key="6">
    <source>
        <dbReference type="SAM" id="MobiDB-lite"/>
    </source>
</evidence>
<feature type="region of interest" description="Disordered" evidence="6">
    <location>
        <begin position="103"/>
        <end position="125"/>
    </location>
</feature>
<feature type="compositionally biased region" description="Low complexity" evidence="6">
    <location>
        <begin position="472"/>
        <end position="486"/>
    </location>
</feature>
<dbReference type="RefSeq" id="XP_014254365.1">
    <property type="nucleotide sequence ID" value="XM_014398879.2"/>
</dbReference>
<dbReference type="AlphaFoldDB" id="A0A8I6S6S8"/>
<evidence type="ECO:0000256" key="3">
    <source>
        <dbReference type="ARBA" id="ARBA00030267"/>
    </source>
</evidence>
<dbReference type="CDD" id="cd22386">
    <property type="entry name" value="KH-I_KHDC4_rpt2"/>
    <property type="match status" value="1"/>
</dbReference>
<evidence type="ECO:0000313" key="9">
    <source>
        <dbReference type="Proteomes" id="UP000494040"/>
    </source>
</evidence>
<evidence type="ECO:0000256" key="1">
    <source>
        <dbReference type="ARBA" id="ARBA00006093"/>
    </source>
</evidence>
<dbReference type="InterPro" id="IPR055256">
    <property type="entry name" value="KH_1_KHDC4/BBP-like"/>
</dbReference>
<dbReference type="PROSITE" id="PS50084">
    <property type="entry name" value="KH_TYPE_1"/>
    <property type="match status" value="1"/>
</dbReference>
<feature type="compositionally biased region" description="Basic and acidic residues" evidence="6">
    <location>
        <begin position="569"/>
        <end position="596"/>
    </location>
</feature>
<dbReference type="FunFam" id="3.30.1370.10:FF:000037">
    <property type="entry name" value="KH domain protein"/>
    <property type="match status" value="1"/>
</dbReference>
<feature type="compositionally biased region" description="Low complexity" evidence="6">
    <location>
        <begin position="233"/>
        <end position="245"/>
    </location>
</feature>
<dbReference type="GO" id="GO:0003723">
    <property type="term" value="F:RNA binding"/>
    <property type="evidence" value="ECO:0007669"/>
    <property type="project" value="UniProtKB-UniRule"/>
</dbReference>
<sequence>MRMDPPKFREKVLIGLEHAPPSFDVRGKVVGPGGANLQYITNETGAIVTIRGKGSGYIEASGQESIEPLHICVEHSKYEVLQAGRQLAFNLIETVQQEWANIQHQHHEPQQQHPQPQQPPPQQQIPLQIHPSQIVNTSTGNNPPHSEIVNNTGNLAPVALPVFTQQTVGQMVSVPPPTIAVPPPTIHIPQQQQIQVNVSQSNGQQNTPTPCLPNIGGLVQAHQPGMNVSQEVPSSQGSSPAQQPPHSFQLQSQAQQVFVSGQGALLQQPALISQQQQPVLPGSVIAQQPQIIAHTSYPLQYMQTSNGQMVVAYPNLVRPDGTPVSGQPQQLMLVQYGQPAGVRPAAGSIRAPPSQANTQQASLPQIVQIVNPQTGQIQHVIQQVQQPLQMHQVQLQHPVVGQGGNVIGQQLLMPLQTPLQFAAPQPQQMIITQPPPHVQHHIGTTTQSMSNISGQLHVSTAVSGPPTTGASQQAQLQVVNQRQPQGQKRRFEGEQSQFQALPPQPVPPPQNQGVQQNSRKGMGDSPQRTNAQQTGQSQENANTTEKNQFTQDEWRNEQQQPDTQISRAETFKPELPKRGRPSHLDNSGEARVKNEKSYTGGYKGPQQQTYNNGEQQQQQPPVQGLYHQQQQQQHMFHPSLPASTSAPVQQQYVTPPHPPPHMYQQPPQSYNPYNNSWILPQ</sequence>
<dbReference type="Proteomes" id="UP000494040">
    <property type="component" value="Unassembled WGS sequence"/>
</dbReference>
<proteinExistence type="inferred from homology"/>
<dbReference type="EnsemblMetazoa" id="XM_014398879.2">
    <property type="protein sequence ID" value="XP_014254365.1"/>
    <property type="gene ID" value="LOC106669412"/>
</dbReference>
<evidence type="ECO:0000256" key="2">
    <source>
        <dbReference type="ARBA" id="ARBA00017795"/>
    </source>
</evidence>
<dbReference type="Gene3D" id="3.30.1370.10">
    <property type="entry name" value="K Homology domain, type 1"/>
    <property type="match status" value="1"/>
</dbReference>
<feature type="region of interest" description="Disordered" evidence="6">
    <location>
        <begin position="458"/>
        <end position="681"/>
    </location>
</feature>
<dbReference type="GO" id="GO:0005634">
    <property type="term" value="C:nucleus"/>
    <property type="evidence" value="ECO:0007669"/>
    <property type="project" value="InterPro"/>
</dbReference>
<feature type="compositionally biased region" description="Polar residues" evidence="6">
    <location>
        <begin position="670"/>
        <end position="681"/>
    </location>
</feature>
<dbReference type="InterPro" id="IPR004087">
    <property type="entry name" value="KH_dom"/>
</dbReference>
<evidence type="ECO:0000256" key="5">
    <source>
        <dbReference type="PROSITE-ProRule" id="PRU00117"/>
    </source>
</evidence>
<comment type="similarity">
    <text evidence="1">Belongs to the KHDC4 family.</text>
</comment>
<keyword evidence="5" id="KW-0694">RNA-binding</keyword>
<dbReference type="PANTHER" id="PTHR15744:SF0">
    <property type="entry name" value="KH HOMOLOGY DOMAIN-CONTAINING PROTEIN 4"/>
    <property type="match status" value="1"/>
</dbReference>
<keyword evidence="9" id="KW-1185">Reference proteome</keyword>
<feature type="compositionally biased region" description="Polar residues" evidence="6">
    <location>
        <begin position="526"/>
        <end position="567"/>
    </location>
</feature>
<dbReference type="KEGG" id="clec:106669412"/>
<feature type="compositionally biased region" description="Polar residues" evidence="6">
    <location>
        <begin position="458"/>
        <end position="471"/>
    </location>
</feature>
<evidence type="ECO:0000313" key="8">
    <source>
        <dbReference type="EnsemblMetazoa" id="XP_014254365.1"/>
    </source>
</evidence>
<evidence type="ECO:0000256" key="4">
    <source>
        <dbReference type="ARBA" id="ARBA00045732"/>
    </source>
</evidence>
<dbReference type="GeneID" id="106669412"/>
<feature type="compositionally biased region" description="Low complexity" evidence="6">
    <location>
        <begin position="606"/>
        <end position="634"/>
    </location>
</feature>
<dbReference type="SMART" id="SM00322">
    <property type="entry name" value="KH"/>
    <property type="match status" value="1"/>
</dbReference>
<name>A0A8I6S6S8_CIMLE</name>
<accession>A0A8I6S6S8</accession>